<reference evidence="1 2" key="1">
    <citation type="journal article" date="2015" name="Genome Announc.">
        <title>Genomes of Geoalkalibacter ferrihydriticus Z-0531T and Geoalkalibacter subterraneus Red1T, Two Haloalkaliphilic Metal-Reducing Deltaproteobacteria.</title>
        <authorList>
            <person name="Badalamenti J.P."/>
            <person name="Krajmalnik-Brown R."/>
            <person name="Torres C.I."/>
            <person name="Bond D.R."/>
        </authorList>
    </citation>
    <scope>NUCLEOTIDE SEQUENCE [LARGE SCALE GENOMIC DNA]</scope>
    <source>
        <strain evidence="1 2">Red1</strain>
    </source>
</reference>
<evidence type="ECO:0000313" key="1">
    <source>
        <dbReference type="EMBL" id="AJF07649.1"/>
    </source>
</evidence>
<dbReference type="EMBL" id="CP010311">
    <property type="protein sequence ID" value="AJF07649.1"/>
    <property type="molecule type" value="Genomic_DNA"/>
</dbReference>
<name>A0A0B5FSL9_9BACT</name>
<proteinExistence type="predicted"/>
<dbReference type="KEGG" id="gsb:GSUB_15355"/>
<dbReference type="HOGENOM" id="CLU_1426140_0_0_7"/>
<accession>A0A0B5FSL9</accession>
<dbReference type="AlphaFoldDB" id="A0A0B5FSL9"/>
<organism evidence="1 2">
    <name type="scientific">Geoalkalibacter subterraneus</name>
    <dbReference type="NCBI Taxonomy" id="483547"/>
    <lineage>
        <taxon>Bacteria</taxon>
        <taxon>Pseudomonadati</taxon>
        <taxon>Thermodesulfobacteriota</taxon>
        <taxon>Desulfuromonadia</taxon>
        <taxon>Desulfuromonadales</taxon>
        <taxon>Geoalkalibacteraceae</taxon>
        <taxon>Geoalkalibacter</taxon>
    </lineage>
</organism>
<evidence type="ECO:0000313" key="2">
    <source>
        <dbReference type="Proteomes" id="UP000035036"/>
    </source>
</evidence>
<dbReference type="STRING" id="483547.GSUB_15355"/>
<keyword evidence="2" id="KW-1185">Reference proteome</keyword>
<sequence length="190" mass="21574">MAYPNHFDNKDIFHDVVNAIILATASFGGFRSSFCADCFQTILYEAIFFQLFNHLFMGHRRLLAPVSNSCQVFDVLKQCLKIYQRQDDRKPAPRLRWSHIEHAALSGQPSTHLSRIVIRNKCAQPSFFSTENHQGRCLLVNQVSDCVMELSSIDMPSMPYAQDDNVFTLDVKNNPIITHPEPIGSELSIG</sequence>
<dbReference type="Proteomes" id="UP000035036">
    <property type="component" value="Chromosome"/>
</dbReference>
<gene>
    <name evidence="1" type="ORF">GSUB_15355</name>
</gene>
<protein>
    <submittedName>
        <fullName evidence="1">Uncharacterized protein</fullName>
    </submittedName>
</protein>